<dbReference type="InterPro" id="IPR012341">
    <property type="entry name" value="6hp_glycosidase-like_sf"/>
</dbReference>
<dbReference type="GO" id="GO:0008810">
    <property type="term" value="F:cellulase activity"/>
    <property type="evidence" value="ECO:0007669"/>
    <property type="project" value="UniProtKB-EC"/>
</dbReference>
<protein>
    <recommendedName>
        <fullName evidence="3">cellulase</fullName>
        <ecNumber evidence="3">3.2.1.4</ecNumber>
    </recommendedName>
</protein>
<keyword evidence="8" id="KW-0624">Polysaccharide degradation</keyword>
<reference evidence="11 12" key="1">
    <citation type="journal article" date="2014" name="Agronomy (Basel)">
        <title>A Draft Genome Sequence for Ensete ventricosum, the Drought-Tolerant Tree Against Hunger.</title>
        <authorList>
            <person name="Harrison J."/>
            <person name="Moore K.A."/>
            <person name="Paszkiewicz K."/>
            <person name="Jones T."/>
            <person name="Grant M."/>
            <person name="Ambacheew D."/>
            <person name="Muzemil S."/>
            <person name="Studholme D.J."/>
        </authorList>
    </citation>
    <scope>NUCLEOTIDE SEQUENCE [LARGE SCALE GENOMIC DNA]</scope>
</reference>
<evidence type="ECO:0000256" key="5">
    <source>
        <dbReference type="ARBA" id="ARBA00023001"/>
    </source>
</evidence>
<dbReference type="SUPFAM" id="SSF48208">
    <property type="entry name" value="Six-hairpin glycosidases"/>
    <property type="match status" value="1"/>
</dbReference>
<dbReference type="Gene3D" id="1.50.10.10">
    <property type="match status" value="1"/>
</dbReference>
<organism evidence="11 12">
    <name type="scientific">Ensete ventricosum</name>
    <name type="common">Abyssinian banana</name>
    <name type="synonym">Musa ensete</name>
    <dbReference type="NCBI Taxonomy" id="4639"/>
    <lineage>
        <taxon>Eukaryota</taxon>
        <taxon>Viridiplantae</taxon>
        <taxon>Streptophyta</taxon>
        <taxon>Embryophyta</taxon>
        <taxon>Tracheophyta</taxon>
        <taxon>Spermatophyta</taxon>
        <taxon>Magnoliopsida</taxon>
        <taxon>Liliopsida</taxon>
        <taxon>Zingiberales</taxon>
        <taxon>Musaceae</taxon>
        <taxon>Ensete</taxon>
    </lineage>
</organism>
<comment type="catalytic activity">
    <reaction evidence="1">
        <text>Endohydrolysis of (1-&gt;4)-beta-D-glucosidic linkages in cellulose, lichenin and cereal beta-D-glucans.</text>
        <dbReference type="EC" id="3.2.1.4"/>
    </reaction>
</comment>
<evidence type="ECO:0000256" key="6">
    <source>
        <dbReference type="ARBA" id="ARBA00023277"/>
    </source>
</evidence>
<keyword evidence="7" id="KW-0326">Glycosidase</keyword>
<evidence type="ECO:0000256" key="8">
    <source>
        <dbReference type="ARBA" id="ARBA00023326"/>
    </source>
</evidence>
<evidence type="ECO:0000256" key="3">
    <source>
        <dbReference type="ARBA" id="ARBA00012601"/>
    </source>
</evidence>
<name>A0A427B1H8_ENSVE</name>
<evidence type="ECO:0000256" key="1">
    <source>
        <dbReference type="ARBA" id="ARBA00000966"/>
    </source>
</evidence>
<dbReference type="Proteomes" id="UP000287651">
    <property type="component" value="Unassembled WGS sequence"/>
</dbReference>
<feature type="region of interest" description="Disordered" evidence="9">
    <location>
        <begin position="1"/>
        <end position="22"/>
    </location>
</feature>
<keyword evidence="6" id="KW-0119">Carbohydrate metabolism</keyword>
<evidence type="ECO:0000256" key="2">
    <source>
        <dbReference type="ARBA" id="ARBA00007072"/>
    </source>
</evidence>
<proteinExistence type="inferred from homology"/>
<accession>A0A427B1H8</accession>
<evidence type="ECO:0000313" key="11">
    <source>
        <dbReference type="EMBL" id="RRT82371.1"/>
    </source>
</evidence>
<dbReference type="InterPro" id="IPR008928">
    <property type="entry name" value="6-hairpin_glycosidase_sf"/>
</dbReference>
<dbReference type="AlphaFoldDB" id="A0A427B1H8"/>
<dbReference type="Pfam" id="PF00759">
    <property type="entry name" value="Glyco_hydro_9"/>
    <property type="match status" value="1"/>
</dbReference>
<comment type="caution">
    <text evidence="11">The sequence shown here is derived from an EMBL/GenBank/DDBJ whole genome shotgun (WGS) entry which is preliminary data.</text>
</comment>
<sequence length="115" mass="11974">MRRGDSGIEITRSTMGVDPPQTCVEDATASVKGVASSTASGGVSGDPDYHDALSKSLLFFQGQRSGKLPPDQSLTWRANSGLTDGSAENVGFGLRQSPLHCTDVVILITSSFSAN</sequence>
<keyword evidence="5" id="KW-0136">Cellulose degradation</keyword>
<keyword evidence="4" id="KW-0378">Hydrolase</keyword>
<dbReference type="GO" id="GO:0030245">
    <property type="term" value="P:cellulose catabolic process"/>
    <property type="evidence" value="ECO:0007669"/>
    <property type="project" value="UniProtKB-KW"/>
</dbReference>
<dbReference type="EC" id="3.2.1.4" evidence="3"/>
<gene>
    <name evidence="11" type="ORF">B296_00009077</name>
</gene>
<dbReference type="EMBL" id="AMZH03000710">
    <property type="protein sequence ID" value="RRT82371.1"/>
    <property type="molecule type" value="Genomic_DNA"/>
</dbReference>
<evidence type="ECO:0000313" key="12">
    <source>
        <dbReference type="Proteomes" id="UP000287651"/>
    </source>
</evidence>
<evidence type="ECO:0000256" key="4">
    <source>
        <dbReference type="ARBA" id="ARBA00022801"/>
    </source>
</evidence>
<evidence type="ECO:0000256" key="7">
    <source>
        <dbReference type="ARBA" id="ARBA00023295"/>
    </source>
</evidence>
<feature type="domain" description="Glycoside hydrolase family 9" evidence="10">
    <location>
        <begin position="49"/>
        <end position="88"/>
    </location>
</feature>
<dbReference type="InterPro" id="IPR001701">
    <property type="entry name" value="Glyco_hydro_9"/>
</dbReference>
<comment type="similarity">
    <text evidence="2">Belongs to the glycosyl hydrolase 9 (cellulase E) family.</text>
</comment>
<evidence type="ECO:0000256" key="9">
    <source>
        <dbReference type="SAM" id="MobiDB-lite"/>
    </source>
</evidence>
<dbReference type="PANTHER" id="PTHR22298">
    <property type="entry name" value="ENDO-1,4-BETA-GLUCANASE"/>
    <property type="match status" value="1"/>
</dbReference>
<evidence type="ECO:0000259" key="10">
    <source>
        <dbReference type="Pfam" id="PF00759"/>
    </source>
</evidence>